<evidence type="ECO:0000256" key="1">
    <source>
        <dbReference type="SAM" id="Phobius"/>
    </source>
</evidence>
<reference evidence="2 3" key="1">
    <citation type="submission" date="2018-08" db="EMBL/GenBank/DDBJ databases">
        <title>A genome reference for cultivated species of the human gut microbiota.</title>
        <authorList>
            <person name="Zou Y."/>
            <person name="Xue W."/>
            <person name="Luo G."/>
        </authorList>
    </citation>
    <scope>NUCLEOTIDE SEQUENCE [LARGE SCALE GENOMIC DNA]</scope>
    <source>
        <strain evidence="2 3">AM12-10</strain>
    </source>
</reference>
<keyword evidence="1" id="KW-0812">Transmembrane</keyword>
<organism evidence="2 3">
    <name type="scientific">Bifidobacterium bifidum</name>
    <dbReference type="NCBI Taxonomy" id="1681"/>
    <lineage>
        <taxon>Bacteria</taxon>
        <taxon>Bacillati</taxon>
        <taxon>Actinomycetota</taxon>
        <taxon>Actinomycetes</taxon>
        <taxon>Bifidobacteriales</taxon>
        <taxon>Bifidobacteriaceae</taxon>
        <taxon>Bifidobacterium</taxon>
    </lineage>
</organism>
<dbReference type="Proteomes" id="UP000283727">
    <property type="component" value="Unassembled WGS sequence"/>
</dbReference>
<keyword evidence="1" id="KW-1133">Transmembrane helix</keyword>
<dbReference type="AlphaFoldDB" id="A0A415C326"/>
<name>A0A415C326_BIFBI</name>
<gene>
    <name evidence="2" type="ORF">DW137_09535</name>
</gene>
<evidence type="ECO:0000313" key="3">
    <source>
        <dbReference type="Proteomes" id="UP000283727"/>
    </source>
</evidence>
<comment type="caution">
    <text evidence="2">The sequence shown here is derived from an EMBL/GenBank/DDBJ whole genome shotgun (WGS) entry which is preliminary data.</text>
</comment>
<accession>A0A415C326</accession>
<sequence length="98" mass="10967">MLDIGMKTLTVMGMLFFLYGVLTLITGRTRRDRIAGAVFIVWGIVNVIPQTRSTLISLVERVVRPLADMWMGLDWIVQEAVLLGLALSFVAFLEGRGR</sequence>
<evidence type="ECO:0000313" key="2">
    <source>
        <dbReference type="EMBL" id="RHJ22059.1"/>
    </source>
</evidence>
<feature type="transmembrane region" description="Helical" evidence="1">
    <location>
        <begin position="6"/>
        <end position="27"/>
    </location>
</feature>
<dbReference type="EMBL" id="QRLR01000006">
    <property type="protein sequence ID" value="RHJ22059.1"/>
    <property type="molecule type" value="Genomic_DNA"/>
</dbReference>
<keyword evidence="1" id="KW-0472">Membrane</keyword>
<proteinExistence type="predicted"/>
<protein>
    <submittedName>
        <fullName evidence="2">Uncharacterized protein</fullName>
    </submittedName>
</protein>
<dbReference type="RefSeq" id="WP_117658443.1">
    <property type="nucleotide sequence ID" value="NZ_JAQECX010000005.1"/>
</dbReference>
<feature type="transmembrane region" description="Helical" evidence="1">
    <location>
        <begin position="75"/>
        <end position="93"/>
    </location>
</feature>
<feature type="transmembrane region" description="Helical" evidence="1">
    <location>
        <begin position="34"/>
        <end position="55"/>
    </location>
</feature>